<comment type="caution">
    <text evidence="1">The sequence shown here is derived from an EMBL/GenBank/DDBJ whole genome shotgun (WGS) entry which is preliminary data.</text>
</comment>
<evidence type="ECO:0000313" key="1">
    <source>
        <dbReference type="EMBL" id="CAE8599240.1"/>
    </source>
</evidence>
<protein>
    <recommendedName>
        <fullName evidence="3">t-SNARE coiled-coil homology domain-containing protein</fullName>
    </recommendedName>
</protein>
<accession>A0A813EDL9</accession>
<keyword evidence="2" id="KW-1185">Reference proteome</keyword>
<evidence type="ECO:0000313" key="2">
    <source>
        <dbReference type="Proteomes" id="UP000654075"/>
    </source>
</evidence>
<organism evidence="1 2">
    <name type="scientific">Polarella glacialis</name>
    <name type="common">Dinoflagellate</name>
    <dbReference type="NCBI Taxonomy" id="89957"/>
    <lineage>
        <taxon>Eukaryota</taxon>
        <taxon>Sar</taxon>
        <taxon>Alveolata</taxon>
        <taxon>Dinophyceae</taxon>
        <taxon>Suessiales</taxon>
        <taxon>Suessiaceae</taxon>
        <taxon>Polarella</taxon>
    </lineage>
</organism>
<name>A0A813EDL9_POLGL</name>
<dbReference type="Proteomes" id="UP000654075">
    <property type="component" value="Unassembled WGS sequence"/>
</dbReference>
<reference evidence="1" key="1">
    <citation type="submission" date="2021-02" db="EMBL/GenBank/DDBJ databases">
        <authorList>
            <person name="Dougan E. K."/>
            <person name="Rhodes N."/>
            <person name="Thang M."/>
            <person name="Chan C."/>
        </authorList>
    </citation>
    <scope>NUCLEOTIDE SEQUENCE</scope>
</reference>
<proteinExistence type="predicted"/>
<gene>
    <name evidence="1" type="ORF">PGLA1383_LOCUS17604</name>
</gene>
<dbReference type="Gene3D" id="1.20.5.110">
    <property type="match status" value="1"/>
</dbReference>
<dbReference type="EMBL" id="CAJNNV010010913">
    <property type="protein sequence ID" value="CAE8599240.1"/>
    <property type="molecule type" value="Genomic_DNA"/>
</dbReference>
<dbReference type="AlphaFoldDB" id="A0A813EDL9"/>
<dbReference type="OrthoDB" id="475142at2759"/>
<sequence length="102" mass="11323">MSYADRAAAQSRATDGRTEAELLASTVRSLAEADETSNRVLSTLDGQTEQLQRVQADASDIDYNLDQSEWLLRSLKPFGWVRNLFRKDPAQGAPTRRPPTTA</sequence>
<evidence type="ECO:0008006" key="3">
    <source>
        <dbReference type="Google" id="ProtNLM"/>
    </source>
</evidence>
<feature type="non-terminal residue" evidence="1">
    <location>
        <position position="102"/>
    </location>
</feature>
<dbReference type="SUPFAM" id="SSF58038">
    <property type="entry name" value="SNARE fusion complex"/>
    <property type="match status" value="1"/>
</dbReference>